<dbReference type="Proteomes" id="UP000321424">
    <property type="component" value="Unassembled WGS sequence"/>
</dbReference>
<reference evidence="3 4" key="1">
    <citation type="submission" date="2019-07" db="EMBL/GenBank/DDBJ databases">
        <title>Whole genome shotgun sequence of Nocardia ninae NBRC 108245.</title>
        <authorList>
            <person name="Hosoyama A."/>
            <person name="Uohara A."/>
            <person name="Ohji S."/>
            <person name="Ichikawa N."/>
        </authorList>
    </citation>
    <scope>NUCLEOTIDE SEQUENCE [LARGE SCALE GENOMIC DNA]</scope>
    <source>
        <strain evidence="3 4">NBRC 108245</strain>
    </source>
</reference>
<sequence length="107" mass="11581">MTIGAPIRGQIYRADIGHGAKPWLIVSNNRRNRELSRVLAVRITSTDKFASLPTMVPLSTADPLVGHIATDDVQQLRRDELTVLLGTVSPATIMAVNTALKLVLAIP</sequence>
<keyword evidence="4" id="KW-1185">Reference proteome</keyword>
<dbReference type="AlphaFoldDB" id="A0A511MMB3"/>
<comment type="similarity">
    <text evidence="1">Belongs to the PemK/MazF family.</text>
</comment>
<dbReference type="EMBL" id="BJXA01000056">
    <property type="protein sequence ID" value="GEM41760.1"/>
    <property type="molecule type" value="Genomic_DNA"/>
</dbReference>
<evidence type="ECO:0000313" key="4">
    <source>
        <dbReference type="Proteomes" id="UP000321424"/>
    </source>
</evidence>
<dbReference type="Gene3D" id="2.30.30.110">
    <property type="match status" value="1"/>
</dbReference>
<keyword evidence="2" id="KW-1277">Toxin-antitoxin system</keyword>
<gene>
    <name evidence="3" type="primary">mazF1</name>
    <name evidence="3" type="ORF">NN4_62790</name>
</gene>
<protein>
    <submittedName>
        <fullName evidence="3">Endoribonuclease MazF1</fullName>
    </submittedName>
</protein>
<dbReference type="GO" id="GO:0003677">
    <property type="term" value="F:DNA binding"/>
    <property type="evidence" value="ECO:0007669"/>
    <property type="project" value="InterPro"/>
</dbReference>
<organism evidence="3 4">
    <name type="scientific">Nocardia ninae NBRC 108245</name>
    <dbReference type="NCBI Taxonomy" id="1210091"/>
    <lineage>
        <taxon>Bacteria</taxon>
        <taxon>Bacillati</taxon>
        <taxon>Actinomycetota</taxon>
        <taxon>Actinomycetes</taxon>
        <taxon>Mycobacteriales</taxon>
        <taxon>Nocardiaceae</taxon>
        <taxon>Nocardia</taxon>
    </lineage>
</organism>
<accession>A0A511MMB3</accession>
<dbReference type="RefSeq" id="WP_371865775.1">
    <property type="nucleotide sequence ID" value="NZ_BJXA01000056.1"/>
</dbReference>
<dbReference type="InterPro" id="IPR011067">
    <property type="entry name" value="Plasmid_toxin/cell-grow_inhib"/>
</dbReference>
<evidence type="ECO:0000256" key="1">
    <source>
        <dbReference type="ARBA" id="ARBA00007521"/>
    </source>
</evidence>
<proteinExistence type="inferred from homology"/>
<evidence type="ECO:0000256" key="2">
    <source>
        <dbReference type="ARBA" id="ARBA00022649"/>
    </source>
</evidence>
<dbReference type="Pfam" id="PF02452">
    <property type="entry name" value="PemK_toxin"/>
    <property type="match status" value="1"/>
</dbReference>
<comment type="caution">
    <text evidence="3">The sequence shown here is derived from an EMBL/GenBank/DDBJ whole genome shotgun (WGS) entry which is preliminary data.</text>
</comment>
<evidence type="ECO:0000313" key="3">
    <source>
        <dbReference type="EMBL" id="GEM41760.1"/>
    </source>
</evidence>
<dbReference type="InterPro" id="IPR003477">
    <property type="entry name" value="PemK-like"/>
</dbReference>
<name>A0A511MMB3_9NOCA</name>
<dbReference type="SUPFAM" id="SSF50118">
    <property type="entry name" value="Cell growth inhibitor/plasmid maintenance toxic component"/>
    <property type="match status" value="1"/>
</dbReference>